<dbReference type="GO" id="GO:0005886">
    <property type="term" value="C:plasma membrane"/>
    <property type="evidence" value="ECO:0007669"/>
    <property type="project" value="TreeGrafter"/>
</dbReference>
<dbReference type="Proteomes" id="UP000051220">
    <property type="component" value="Unassembled WGS sequence"/>
</dbReference>
<dbReference type="CDD" id="cd03255">
    <property type="entry name" value="ABC_MJ0796_LolCDE_FtsE"/>
    <property type="match status" value="1"/>
</dbReference>
<dbReference type="InterPro" id="IPR015854">
    <property type="entry name" value="ABC_transpr_LolD-like"/>
</dbReference>
<dbReference type="Pfam" id="PF00005">
    <property type="entry name" value="ABC_tran"/>
    <property type="match status" value="1"/>
</dbReference>
<proteinExistence type="predicted"/>
<dbReference type="InterPro" id="IPR017871">
    <property type="entry name" value="ABC_transporter-like_CS"/>
</dbReference>
<dbReference type="Gene3D" id="3.40.50.300">
    <property type="entry name" value="P-loop containing nucleotide triphosphate hydrolases"/>
    <property type="match status" value="1"/>
</dbReference>
<dbReference type="SUPFAM" id="SSF52540">
    <property type="entry name" value="P-loop containing nucleoside triphosphate hydrolases"/>
    <property type="match status" value="1"/>
</dbReference>
<feature type="domain" description="ABC transporter" evidence="4">
    <location>
        <begin position="5"/>
        <end position="244"/>
    </location>
</feature>
<dbReference type="GO" id="GO:0022857">
    <property type="term" value="F:transmembrane transporter activity"/>
    <property type="evidence" value="ECO:0007669"/>
    <property type="project" value="TreeGrafter"/>
</dbReference>
<dbReference type="InterPro" id="IPR003439">
    <property type="entry name" value="ABC_transporter-like_ATP-bd"/>
</dbReference>
<dbReference type="EMBL" id="LIDN01000041">
    <property type="protein sequence ID" value="KRP34112.1"/>
    <property type="molecule type" value="Genomic_DNA"/>
</dbReference>
<keyword evidence="3" id="KW-0067">ATP-binding</keyword>
<dbReference type="InterPro" id="IPR027417">
    <property type="entry name" value="P-loop_NTPase"/>
</dbReference>
<evidence type="ECO:0000313" key="6">
    <source>
        <dbReference type="Proteomes" id="UP000051220"/>
    </source>
</evidence>
<dbReference type="PROSITE" id="PS00211">
    <property type="entry name" value="ABC_TRANSPORTER_1"/>
    <property type="match status" value="1"/>
</dbReference>
<name>A0A0R2XDE5_9BACT</name>
<keyword evidence="1" id="KW-0813">Transport</keyword>
<comment type="caution">
    <text evidence="5">The sequence shown here is derived from an EMBL/GenBank/DDBJ whole genome shotgun (WGS) entry which is preliminary data.</text>
</comment>
<evidence type="ECO:0000256" key="1">
    <source>
        <dbReference type="ARBA" id="ARBA00022448"/>
    </source>
</evidence>
<evidence type="ECO:0000256" key="2">
    <source>
        <dbReference type="ARBA" id="ARBA00022741"/>
    </source>
</evidence>
<organism evidence="5 6">
    <name type="scientific">Verrucomicrobia subdivision 6 bacterium BACL9 MAG-120924-bin69</name>
    <dbReference type="NCBI Taxonomy" id="1655635"/>
    <lineage>
        <taxon>Bacteria</taxon>
        <taxon>Pseudomonadati</taxon>
        <taxon>Verrucomicrobiota</taxon>
        <taxon>Verrucomicrobiia</taxon>
        <taxon>Verrucomicrobiales</taxon>
        <taxon>Verrucomicrobia subdivision 6</taxon>
    </lineage>
</organism>
<reference evidence="5 6" key="1">
    <citation type="submission" date="2015-10" db="EMBL/GenBank/DDBJ databases">
        <title>Metagenome-Assembled Genomes uncover a global brackish microbiome.</title>
        <authorList>
            <person name="Hugerth L.W."/>
            <person name="Larsson J."/>
            <person name="Alneberg J."/>
            <person name="Lindh M.V."/>
            <person name="Legrand C."/>
            <person name="Pinhassi J."/>
            <person name="Andersson A.F."/>
        </authorList>
    </citation>
    <scope>NUCLEOTIDE SEQUENCE [LARGE SCALE GENOMIC DNA]</scope>
    <source>
        <strain evidence="5">BACL9 MAG-120924-bin69</strain>
    </source>
</reference>
<dbReference type="GO" id="GO:0016887">
    <property type="term" value="F:ATP hydrolysis activity"/>
    <property type="evidence" value="ECO:0007669"/>
    <property type="project" value="InterPro"/>
</dbReference>
<dbReference type="PROSITE" id="PS50893">
    <property type="entry name" value="ABC_TRANSPORTER_2"/>
    <property type="match status" value="1"/>
</dbReference>
<evidence type="ECO:0000259" key="4">
    <source>
        <dbReference type="PROSITE" id="PS50893"/>
    </source>
</evidence>
<dbReference type="AlphaFoldDB" id="A0A0R2XDE5"/>
<evidence type="ECO:0000256" key="3">
    <source>
        <dbReference type="ARBA" id="ARBA00022840"/>
    </source>
</evidence>
<dbReference type="GO" id="GO:0005524">
    <property type="term" value="F:ATP binding"/>
    <property type="evidence" value="ECO:0007669"/>
    <property type="project" value="UniProtKB-KW"/>
</dbReference>
<protein>
    <recommendedName>
        <fullName evidence="4">ABC transporter domain-containing protein</fullName>
    </recommendedName>
</protein>
<dbReference type="PANTHER" id="PTHR24220">
    <property type="entry name" value="IMPORT ATP-BINDING PROTEIN"/>
    <property type="match status" value="1"/>
</dbReference>
<dbReference type="InterPro" id="IPR003593">
    <property type="entry name" value="AAA+_ATPase"/>
</dbReference>
<gene>
    <name evidence="5" type="ORF">ABS33_02005</name>
</gene>
<sequence>MSVILDAQNLSRIYPARRGSIAAVRQVSIEIQSGEFVAICGRSGSGKSTLMALLGALARPDHGTLYLEGIDLLQLSPRKLAHLRAHRIGFMLQTNSLLPGLTALDNAALPGLLAGESQHQAYSRAQKLLTRLGMGDRWDAFPNELSGGQQRRVSLARALQHEPALLLLDEPTSNLDPLAEEEILTVMRELRDERKLAILAVTHGNQLASLADRVFQMSAGQLALTEKPPAETVRSSLIQRQGPVFEKAPQGLATEEKPKPAPVGDWRGPASFFLASLLLGASLLYSTDRIIAWSQGRQLWAKQEKKRITEEIAFRQLRADVDSFEAKGDGNVHANLFLQNYDSSRRFFILGPSILVFVQTDGRWDSVPQETTEDSDTKIREVIPTKTLIPFQFQLLPAKYDELIRGYFHIRITSTMVISETEEAQGDLFERQDDYYIYLKDPRLSADEIRRRNGWVTGSVVPPWIAMPSH</sequence>
<accession>A0A0R2XDE5</accession>
<evidence type="ECO:0000313" key="5">
    <source>
        <dbReference type="EMBL" id="KRP34112.1"/>
    </source>
</evidence>
<keyword evidence="2" id="KW-0547">Nucleotide-binding</keyword>
<dbReference type="SMART" id="SM00382">
    <property type="entry name" value="AAA"/>
    <property type="match status" value="1"/>
</dbReference>
<dbReference type="InterPro" id="IPR017911">
    <property type="entry name" value="MacB-like_ATP-bd"/>
</dbReference>